<feature type="transmembrane region" description="Helical" evidence="1">
    <location>
        <begin position="102"/>
        <end position="123"/>
    </location>
</feature>
<dbReference type="EMBL" id="JBHSDI010000063">
    <property type="protein sequence ID" value="MFC4261019.1"/>
    <property type="molecule type" value="Genomic_DNA"/>
</dbReference>
<organism evidence="2 3">
    <name type="scientific">Marinobacter lacisalsi</name>
    <dbReference type="NCBI Taxonomy" id="475979"/>
    <lineage>
        <taxon>Bacteria</taxon>
        <taxon>Pseudomonadati</taxon>
        <taxon>Pseudomonadota</taxon>
        <taxon>Gammaproteobacteria</taxon>
        <taxon>Pseudomonadales</taxon>
        <taxon>Marinobacteraceae</taxon>
        <taxon>Marinobacter</taxon>
    </lineage>
</organism>
<reference evidence="3" key="1">
    <citation type="journal article" date="2019" name="Int. J. Syst. Evol. Microbiol.">
        <title>The Global Catalogue of Microorganisms (GCM) 10K type strain sequencing project: providing services to taxonomists for standard genome sequencing and annotation.</title>
        <authorList>
            <consortium name="The Broad Institute Genomics Platform"/>
            <consortium name="The Broad Institute Genome Sequencing Center for Infectious Disease"/>
            <person name="Wu L."/>
            <person name="Ma J."/>
        </authorList>
    </citation>
    <scope>NUCLEOTIDE SEQUENCE [LARGE SCALE GENOMIC DNA]</scope>
    <source>
        <strain evidence="3">CECT 7297</strain>
    </source>
</reference>
<keyword evidence="1" id="KW-0812">Transmembrane</keyword>
<dbReference type="RefSeq" id="WP_379890135.1">
    <property type="nucleotide sequence ID" value="NZ_JBHSDI010000063.1"/>
</dbReference>
<accession>A0ABV8QPN1</accession>
<protein>
    <submittedName>
        <fullName evidence="2">DUF2784 domain-containing protein</fullName>
    </submittedName>
</protein>
<sequence>MIWQWLADGVLMLHVAIVLFVVLGLVVVLAGNGLGWRWVNHLWFRLAHLAAIAVVVAQAWLGVICPLTTLEIWLRRQAGQAGYEGSFVEHWLQQLLYYEAPAWVFIALYTGFGLLVLASWWWFPPRRHSS</sequence>
<proteinExistence type="predicted"/>
<dbReference type="InterPro" id="IPR021218">
    <property type="entry name" value="DUF2784"/>
</dbReference>
<evidence type="ECO:0000313" key="2">
    <source>
        <dbReference type="EMBL" id="MFC4261019.1"/>
    </source>
</evidence>
<evidence type="ECO:0000256" key="1">
    <source>
        <dbReference type="SAM" id="Phobius"/>
    </source>
</evidence>
<keyword evidence="3" id="KW-1185">Reference proteome</keyword>
<feature type="transmembrane region" description="Helical" evidence="1">
    <location>
        <begin position="42"/>
        <end position="61"/>
    </location>
</feature>
<evidence type="ECO:0000313" key="3">
    <source>
        <dbReference type="Proteomes" id="UP001595798"/>
    </source>
</evidence>
<dbReference type="Pfam" id="PF10861">
    <property type="entry name" value="DUF2784"/>
    <property type="match status" value="1"/>
</dbReference>
<comment type="caution">
    <text evidence="2">The sequence shown here is derived from an EMBL/GenBank/DDBJ whole genome shotgun (WGS) entry which is preliminary data.</text>
</comment>
<dbReference type="Proteomes" id="UP001595798">
    <property type="component" value="Unassembled WGS sequence"/>
</dbReference>
<name>A0ABV8QPN1_9GAMM</name>
<feature type="transmembrane region" description="Helical" evidence="1">
    <location>
        <begin position="12"/>
        <end position="30"/>
    </location>
</feature>
<keyword evidence="1" id="KW-1133">Transmembrane helix</keyword>
<keyword evidence="1" id="KW-0472">Membrane</keyword>
<gene>
    <name evidence="2" type="ORF">ACFOZ5_18515</name>
</gene>